<dbReference type="InterPro" id="IPR014845">
    <property type="entry name" value="GYD/TTHA1554"/>
</dbReference>
<sequence length="98" mass="10814">MPIFISLLNWTDQGIRAYETTIERSEAFTSTLEGLGARLVALYWTEGPYDLVSVIEAPDDKTAVAAMLRTAELGNVRSTTFRAFDREEIAEVIAKATG</sequence>
<gene>
    <name evidence="1" type="ORF">ACFPZN_45930</name>
</gene>
<dbReference type="Proteomes" id="UP001596074">
    <property type="component" value="Unassembled WGS sequence"/>
</dbReference>
<comment type="caution">
    <text evidence="1">The sequence shown here is derived from an EMBL/GenBank/DDBJ whole genome shotgun (WGS) entry which is preliminary data.</text>
</comment>
<dbReference type="RefSeq" id="WP_378289571.1">
    <property type="nucleotide sequence ID" value="NZ_JBHSON010000101.1"/>
</dbReference>
<accession>A0ABW1AEN4</accession>
<evidence type="ECO:0000313" key="2">
    <source>
        <dbReference type="Proteomes" id="UP001596074"/>
    </source>
</evidence>
<evidence type="ECO:0000313" key="1">
    <source>
        <dbReference type="EMBL" id="MFC5753001.1"/>
    </source>
</evidence>
<dbReference type="EMBL" id="JBHSON010000101">
    <property type="protein sequence ID" value="MFC5753001.1"/>
    <property type="molecule type" value="Genomic_DNA"/>
</dbReference>
<organism evidence="1 2">
    <name type="scientific">Actinomadura rugatobispora</name>
    <dbReference type="NCBI Taxonomy" id="1994"/>
    <lineage>
        <taxon>Bacteria</taxon>
        <taxon>Bacillati</taxon>
        <taxon>Actinomycetota</taxon>
        <taxon>Actinomycetes</taxon>
        <taxon>Streptosporangiales</taxon>
        <taxon>Thermomonosporaceae</taxon>
        <taxon>Actinomadura</taxon>
    </lineage>
</organism>
<proteinExistence type="predicted"/>
<reference evidence="2" key="1">
    <citation type="journal article" date="2019" name="Int. J. Syst. Evol. Microbiol.">
        <title>The Global Catalogue of Microorganisms (GCM) 10K type strain sequencing project: providing services to taxonomists for standard genome sequencing and annotation.</title>
        <authorList>
            <consortium name="The Broad Institute Genomics Platform"/>
            <consortium name="The Broad Institute Genome Sequencing Center for Infectious Disease"/>
            <person name="Wu L."/>
            <person name="Ma J."/>
        </authorList>
    </citation>
    <scope>NUCLEOTIDE SEQUENCE [LARGE SCALE GENOMIC DNA]</scope>
    <source>
        <strain evidence="2">KCTC 42087</strain>
    </source>
</reference>
<name>A0ABW1AEN4_9ACTN</name>
<protein>
    <submittedName>
        <fullName evidence="1">GYD domain-containing protein</fullName>
    </submittedName>
</protein>
<dbReference type="Pfam" id="PF08734">
    <property type="entry name" value="GYD"/>
    <property type="match status" value="1"/>
</dbReference>
<keyword evidence="2" id="KW-1185">Reference proteome</keyword>